<dbReference type="InterPro" id="IPR031681">
    <property type="entry name" value="YwqH-like"/>
</dbReference>
<organism evidence="3 4">
    <name type="scientific">Bacillus licheniformis</name>
    <dbReference type="NCBI Taxonomy" id="1402"/>
    <lineage>
        <taxon>Bacteria</taxon>
        <taxon>Bacillati</taxon>
        <taxon>Bacillota</taxon>
        <taxon>Bacilli</taxon>
        <taxon>Bacillales</taxon>
        <taxon>Bacillaceae</taxon>
        <taxon>Bacillus</taxon>
    </lineage>
</organism>
<dbReference type="Pfam" id="PF16888">
    <property type="entry name" value="YwqH-like"/>
    <property type="match status" value="1"/>
</dbReference>
<evidence type="ECO:0000313" key="2">
    <source>
        <dbReference type="EMBL" id="QPR73464.1"/>
    </source>
</evidence>
<dbReference type="EMBL" id="NILC01000023">
    <property type="protein sequence ID" value="TWL27625.1"/>
    <property type="molecule type" value="Genomic_DNA"/>
</dbReference>
<feature type="coiled-coil region" evidence="1">
    <location>
        <begin position="8"/>
        <end position="35"/>
    </location>
</feature>
<accession>A0A415J9G0</accession>
<evidence type="ECO:0000313" key="4">
    <source>
        <dbReference type="Proteomes" id="UP000435910"/>
    </source>
</evidence>
<dbReference type="OMA" id="QFINIRS"/>
<evidence type="ECO:0000256" key="1">
    <source>
        <dbReference type="SAM" id="Coils"/>
    </source>
</evidence>
<dbReference type="Gene3D" id="1.20.5.340">
    <property type="match status" value="1"/>
</dbReference>
<dbReference type="GeneID" id="92859204"/>
<evidence type="ECO:0000313" key="3">
    <source>
        <dbReference type="EMBL" id="TWL27625.1"/>
    </source>
</evidence>
<dbReference type="Proteomes" id="UP000435910">
    <property type="component" value="Unassembled WGS sequence"/>
</dbReference>
<protein>
    <submittedName>
        <fullName evidence="2">DUF5082 domain-containing protein</fullName>
    </submittedName>
</protein>
<evidence type="ECO:0000313" key="5">
    <source>
        <dbReference type="Proteomes" id="UP000595038"/>
    </source>
</evidence>
<gene>
    <name evidence="3" type="ORF">CHCC16736_2946</name>
    <name evidence="2" type="ORF">I6G80_04125</name>
</gene>
<reference evidence="2 5" key="2">
    <citation type="submission" date="2020-12" db="EMBL/GenBank/DDBJ databases">
        <title>FDA dAtabase for Regulatory Grade micrObial Sequences (FDA-ARGOS): Supporting development and validation of Infectious Disease Dx tests.</title>
        <authorList>
            <person name="Nelson B."/>
            <person name="Plummer A."/>
            <person name="Tallon L."/>
            <person name="Sadzewicz L."/>
            <person name="Zhao X."/>
            <person name="Boylan J."/>
            <person name="Ott S."/>
            <person name="Bowen H."/>
            <person name="Vavikolanu K."/>
            <person name="Mehta A."/>
            <person name="Aluvathingal J."/>
            <person name="Nadendla S."/>
            <person name="Myers T."/>
            <person name="Yan Y."/>
            <person name="Sichtig H."/>
        </authorList>
    </citation>
    <scope>NUCLEOTIDE SEQUENCE [LARGE SCALE GENOMIC DNA]</scope>
    <source>
        <strain evidence="2 5">FDAARGOS_923</strain>
    </source>
</reference>
<reference evidence="3 4" key="1">
    <citation type="submission" date="2019-06" db="EMBL/GenBank/DDBJ databases">
        <title>Genome sequence analysis of &gt;100 Bacillus licheniformis strains suggests intrinsic resistance to this species.</title>
        <authorList>
            <person name="Wels M."/>
            <person name="Siezen R.J."/>
            <person name="Johansen E."/>
            <person name="Stuer-Lauridsen B."/>
            <person name="Bjerre K."/>
            <person name="Nielsen B.K.K."/>
        </authorList>
    </citation>
    <scope>NUCLEOTIDE SEQUENCE [LARGE SCALE GENOMIC DNA]</scope>
    <source>
        <strain evidence="3 4">BAC-16736</strain>
    </source>
</reference>
<dbReference type="EMBL" id="CP065647">
    <property type="protein sequence ID" value="QPR73464.1"/>
    <property type="molecule type" value="Genomic_DNA"/>
</dbReference>
<dbReference type="RefSeq" id="WP_003177767.1">
    <property type="nucleotide sequence ID" value="NZ_BEXU01000002.1"/>
</dbReference>
<dbReference type="Proteomes" id="UP000595038">
    <property type="component" value="Chromosome"/>
</dbReference>
<keyword evidence="1" id="KW-0175">Coiled coil</keyword>
<proteinExistence type="predicted"/>
<name>A0A415J9G0_BACLI</name>
<sequence length="130" mass="14841">MSNHAAKISSLEKDISSLSHNIKDTQSKIAELKKAKTAITGELHTLSNNATLINQPDITSHIWNGRHTKQFINIRSNIAHSYQNIQRETDGLISHIEQEIENLEMQISNMEMFLSIQKQQLTDIKKQVNH</sequence>
<dbReference type="AlphaFoldDB" id="A0A415J9G0"/>